<name>A0AAV7LDP7_PLEWA</name>
<accession>A0AAV7LDP7</accession>
<keyword evidence="2" id="KW-1185">Reference proteome</keyword>
<gene>
    <name evidence="1" type="ORF">NDU88_002274</name>
</gene>
<evidence type="ECO:0000313" key="1">
    <source>
        <dbReference type="EMBL" id="KAJ1089122.1"/>
    </source>
</evidence>
<comment type="caution">
    <text evidence="1">The sequence shown here is derived from an EMBL/GenBank/DDBJ whole genome shotgun (WGS) entry which is preliminary data.</text>
</comment>
<evidence type="ECO:0000313" key="2">
    <source>
        <dbReference type="Proteomes" id="UP001066276"/>
    </source>
</evidence>
<protein>
    <submittedName>
        <fullName evidence="1">Uncharacterized protein</fullName>
    </submittedName>
</protein>
<proteinExistence type="predicted"/>
<dbReference type="AlphaFoldDB" id="A0AAV7LDP7"/>
<organism evidence="1 2">
    <name type="scientific">Pleurodeles waltl</name>
    <name type="common">Iberian ribbed newt</name>
    <dbReference type="NCBI Taxonomy" id="8319"/>
    <lineage>
        <taxon>Eukaryota</taxon>
        <taxon>Metazoa</taxon>
        <taxon>Chordata</taxon>
        <taxon>Craniata</taxon>
        <taxon>Vertebrata</taxon>
        <taxon>Euteleostomi</taxon>
        <taxon>Amphibia</taxon>
        <taxon>Batrachia</taxon>
        <taxon>Caudata</taxon>
        <taxon>Salamandroidea</taxon>
        <taxon>Salamandridae</taxon>
        <taxon>Pleurodelinae</taxon>
        <taxon>Pleurodeles</taxon>
    </lineage>
</organism>
<reference evidence="1" key="1">
    <citation type="journal article" date="2022" name="bioRxiv">
        <title>Sequencing and chromosome-scale assembly of the giantPleurodeles waltlgenome.</title>
        <authorList>
            <person name="Brown T."/>
            <person name="Elewa A."/>
            <person name="Iarovenko S."/>
            <person name="Subramanian E."/>
            <person name="Araus A.J."/>
            <person name="Petzold A."/>
            <person name="Susuki M."/>
            <person name="Suzuki K.-i.T."/>
            <person name="Hayashi T."/>
            <person name="Toyoda A."/>
            <person name="Oliveira C."/>
            <person name="Osipova E."/>
            <person name="Leigh N.D."/>
            <person name="Simon A."/>
            <person name="Yun M.H."/>
        </authorList>
    </citation>
    <scope>NUCLEOTIDE SEQUENCE</scope>
    <source>
        <strain evidence="1">20211129_DDA</strain>
        <tissue evidence="1">Liver</tissue>
    </source>
</reference>
<sequence>MSPKGREDECRAESLCLPGVRRVAHLPVSSHPPWFSSGRSYLVPGPYDPSHGRCGRSSLSGWVRHPGSTKLFLFL</sequence>
<dbReference type="Proteomes" id="UP001066276">
    <property type="component" value="Chromosome 11"/>
</dbReference>
<dbReference type="EMBL" id="JANPWB010000015">
    <property type="protein sequence ID" value="KAJ1089122.1"/>
    <property type="molecule type" value="Genomic_DNA"/>
</dbReference>